<dbReference type="GO" id="GO:0003723">
    <property type="term" value="F:RNA binding"/>
    <property type="evidence" value="ECO:0007669"/>
    <property type="project" value="UniProtKB-KW"/>
</dbReference>
<dbReference type="Proteomes" id="UP000218139">
    <property type="component" value="Unassembled WGS sequence"/>
</dbReference>
<accession>A0A9X6S5W2</accession>
<reference evidence="2 3" key="1">
    <citation type="submission" date="2016-05" db="EMBL/GenBank/DDBJ databases">
        <authorList>
            <person name="Lee J.-Y."/>
            <person name="Kim E.B."/>
            <person name="Choi Y.-J."/>
        </authorList>
    </citation>
    <scope>NUCLEOTIDE SEQUENCE [LARGE SCALE GENOMIC DNA]</scope>
    <source>
        <strain evidence="2 3">KLA006</strain>
    </source>
</reference>
<evidence type="ECO:0000313" key="3">
    <source>
        <dbReference type="Proteomes" id="UP000218139"/>
    </source>
</evidence>
<dbReference type="RefSeq" id="WP_086201050.1">
    <property type="nucleotide sequence ID" value="NZ_LXZG01000077.1"/>
</dbReference>
<organism evidence="2 3">
    <name type="scientific">Ligilactobacillus salivarius</name>
    <dbReference type="NCBI Taxonomy" id="1624"/>
    <lineage>
        <taxon>Bacteria</taxon>
        <taxon>Bacillati</taxon>
        <taxon>Bacillota</taxon>
        <taxon>Bacilli</taxon>
        <taxon>Lactobacillales</taxon>
        <taxon>Lactobacillaceae</taxon>
        <taxon>Ligilactobacillus</taxon>
    </lineage>
</organism>
<proteinExistence type="predicted"/>
<dbReference type="AlphaFoldDB" id="A0A9X6S5W2"/>
<evidence type="ECO:0000313" key="2">
    <source>
        <dbReference type="EMBL" id="PAY48294.1"/>
    </source>
</evidence>
<name>A0A9X6S5W2_9LACO</name>
<protein>
    <submittedName>
        <fullName evidence="2">Uncharacterized protein</fullName>
    </submittedName>
</protein>
<dbReference type="EMBL" id="LXZO01000066">
    <property type="protein sequence ID" value="PAY48294.1"/>
    <property type="molecule type" value="Genomic_DNA"/>
</dbReference>
<comment type="caution">
    <text evidence="2">The sequence shown here is derived from an EMBL/GenBank/DDBJ whole genome shotgun (WGS) entry which is preliminary data.</text>
</comment>
<dbReference type="PROSITE" id="PS50889">
    <property type="entry name" value="S4"/>
    <property type="match status" value="1"/>
</dbReference>
<gene>
    <name evidence="2" type="ORF">A8C52_05035</name>
</gene>
<keyword evidence="1" id="KW-0694">RNA-binding</keyword>
<sequence length="173" mass="19766">MELLGKITSKKRRQTVTTWLRIERKSFENPSLNVGDVVEVSGKKYVVLHIIASYADYSSNITYSVVAQDLSVNVRLFDHAKVYPTVKNTDNIKAGEFYKTKKCLWVAITDSPEGDFVFTYILDGVKSTETNEDNINITSIYKYVPILKQSEINSIIYKEKIKKIKLVKSKEEG</sequence>
<evidence type="ECO:0000256" key="1">
    <source>
        <dbReference type="PROSITE-ProRule" id="PRU00182"/>
    </source>
</evidence>